<keyword evidence="12" id="KW-1185">Reference proteome</keyword>
<keyword evidence="5 8" id="KW-0418">Kinase</keyword>
<dbReference type="OrthoDB" id="419537at2759"/>
<dbReference type="GO" id="GO:0006096">
    <property type="term" value="P:glycolytic process"/>
    <property type="evidence" value="ECO:0007669"/>
    <property type="project" value="UniProtKB-UniPathway"/>
</dbReference>
<dbReference type="PRINTS" id="PR00475">
    <property type="entry name" value="HEXOKINASE"/>
</dbReference>
<dbReference type="GO" id="GO:0005739">
    <property type="term" value="C:mitochondrion"/>
    <property type="evidence" value="ECO:0007669"/>
    <property type="project" value="TreeGrafter"/>
</dbReference>
<dbReference type="EMBL" id="JAGPNK010000011">
    <property type="protein sequence ID" value="KAH7311448.1"/>
    <property type="molecule type" value="Genomic_DNA"/>
</dbReference>
<dbReference type="Pfam" id="PF00349">
    <property type="entry name" value="Hexokinase_1"/>
    <property type="match status" value="1"/>
</dbReference>
<dbReference type="AlphaFoldDB" id="A0A8K0SPK2"/>
<evidence type="ECO:0000313" key="11">
    <source>
        <dbReference type="EMBL" id="KAH7311448.1"/>
    </source>
</evidence>
<sequence>MGETDDVVGWANSIASQFIVTTDKINVATDLFVKQLKQGLEEDGSSLLQVPSYVTKLPNGSETGVCMAIDLGGTNLRVCSVELHGNSKLSVVQSKAAIPMSAMTAKTYKDLFRFIANHTESFMREHMPHSLDRWARVLEHGQPTAQLRNDYCHSLGFTFSFTFDQYALNKGALMYWTKAFSIEDAIGRDPCAMLQEALDERRLPLTVTALVNDTVGTLAARAYCAPTKNGTLLGAIFGTGTNGAYMERVYNIRKLHSNRAFATANPGVFMALNTEWGGFDRDLSVLPTTTFDDDLDRESVNPQDQYYEKRISGLYLGELLRRVILEGSQSGKLSLQLPAHSRAHTAYSIDSSFLSEIVKDSSYELTYAKQHISQVLGSAPPTRDQAKALKIIAEAIGLRAARLSAIAIAGVAIQSGRLPTAHKLPTLLRCWSLKYLLRQVLTFATGLFRQLFMAKYSPLRLRDESHATDRMAVDYEKLPDLMSVADDDIIDIGVDGSLFEFFPGFEGNLRIALREIPAIGPSNEPKLRMGTAKDGSGVGAALIALLNRENDI</sequence>
<dbReference type="FunFam" id="3.30.420.40:FF:000034">
    <property type="entry name" value="Phosphotransferase"/>
    <property type="match status" value="1"/>
</dbReference>
<dbReference type="GO" id="GO:0005524">
    <property type="term" value="F:ATP binding"/>
    <property type="evidence" value="ECO:0007669"/>
    <property type="project" value="UniProtKB-UniRule"/>
</dbReference>
<evidence type="ECO:0000256" key="4">
    <source>
        <dbReference type="ARBA" id="ARBA00022741"/>
    </source>
</evidence>
<dbReference type="Gene3D" id="3.30.420.40">
    <property type="match status" value="1"/>
</dbReference>
<dbReference type="Proteomes" id="UP000813444">
    <property type="component" value="Unassembled WGS sequence"/>
</dbReference>
<evidence type="ECO:0000256" key="3">
    <source>
        <dbReference type="ARBA" id="ARBA00022679"/>
    </source>
</evidence>
<dbReference type="GO" id="GO:0005536">
    <property type="term" value="F:D-glucose binding"/>
    <property type="evidence" value="ECO:0007669"/>
    <property type="project" value="InterPro"/>
</dbReference>
<dbReference type="GO" id="GO:0004340">
    <property type="term" value="F:glucokinase activity"/>
    <property type="evidence" value="ECO:0007669"/>
    <property type="project" value="TreeGrafter"/>
</dbReference>
<dbReference type="SUPFAM" id="SSF53067">
    <property type="entry name" value="Actin-like ATPase domain"/>
    <property type="match status" value="2"/>
</dbReference>
<evidence type="ECO:0000256" key="2">
    <source>
        <dbReference type="ARBA" id="ARBA00009225"/>
    </source>
</evidence>
<dbReference type="PANTHER" id="PTHR19443">
    <property type="entry name" value="HEXOKINASE"/>
    <property type="match status" value="1"/>
</dbReference>
<evidence type="ECO:0000256" key="7">
    <source>
        <dbReference type="ARBA" id="ARBA00023152"/>
    </source>
</evidence>
<dbReference type="Gene3D" id="1.10.287.1250">
    <property type="match status" value="1"/>
</dbReference>
<reference evidence="11" key="1">
    <citation type="journal article" date="2021" name="Nat. Commun.">
        <title>Genetic determinants of endophytism in the Arabidopsis root mycobiome.</title>
        <authorList>
            <person name="Mesny F."/>
            <person name="Miyauchi S."/>
            <person name="Thiergart T."/>
            <person name="Pickel B."/>
            <person name="Atanasova L."/>
            <person name="Karlsson M."/>
            <person name="Huettel B."/>
            <person name="Barry K.W."/>
            <person name="Haridas S."/>
            <person name="Chen C."/>
            <person name="Bauer D."/>
            <person name="Andreopoulos W."/>
            <person name="Pangilinan J."/>
            <person name="LaButti K."/>
            <person name="Riley R."/>
            <person name="Lipzen A."/>
            <person name="Clum A."/>
            <person name="Drula E."/>
            <person name="Henrissat B."/>
            <person name="Kohler A."/>
            <person name="Grigoriev I.V."/>
            <person name="Martin F.M."/>
            <person name="Hacquard S."/>
        </authorList>
    </citation>
    <scope>NUCLEOTIDE SEQUENCE</scope>
    <source>
        <strain evidence="11">MPI-CAGE-CH-0235</strain>
    </source>
</reference>
<comment type="similarity">
    <text evidence="2 8">Belongs to the hexokinase family.</text>
</comment>
<accession>A0A8K0SPK2</accession>
<organism evidence="11 12">
    <name type="scientific">Stachybotrys elegans</name>
    <dbReference type="NCBI Taxonomy" id="80388"/>
    <lineage>
        <taxon>Eukaryota</taxon>
        <taxon>Fungi</taxon>
        <taxon>Dikarya</taxon>
        <taxon>Ascomycota</taxon>
        <taxon>Pezizomycotina</taxon>
        <taxon>Sordariomycetes</taxon>
        <taxon>Hypocreomycetidae</taxon>
        <taxon>Hypocreales</taxon>
        <taxon>Stachybotryaceae</taxon>
        <taxon>Stachybotrys</taxon>
    </lineage>
</organism>
<dbReference type="GO" id="GO:0006006">
    <property type="term" value="P:glucose metabolic process"/>
    <property type="evidence" value="ECO:0007669"/>
    <property type="project" value="TreeGrafter"/>
</dbReference>
<evidence type="ECO:0000256" key="8">
    <source>
        <dbReference type="RuleBase" id="RU362007"/>
    </source>
</evidence>
<evidence type="ECO:0000256" key="6">
    <source>
        <dbReference type="ARBA" id="ARBA00022840"/>
    </source>
</evidence>
<dbReference type="Gene3D" id="3.40.367.20">
    <property type="match status" value="1"/>
</dbReference>
<keyword evidence="3 8" id="KW-0808">Transferase</keyword>
<keyword evidence="4 8" id="KW-0547">Nucleotide-binding</keyword>
<dbReference type="PANTHER" id="PTHR19443:SF30">
    <property type="entry name" value="GLUCOKINASE-1-RELATED"/>
    <property type="match status" value="1"/>
</dbReference>
<dbReference type="EC" id="2.7.1.-" evidence="8"/>
<evidence type="ECO:0000256" key="5">
    <source>
        <dbReference type="ARBA" id="ARBA00022777"/>
    </source>
</evidence>
<evidence type="ECO:0000313" key="12">
    <source>
        <dbReference type="Proteomes" id="UP000813444"/>
    </source>
</evidence>
<comment type="pathway">
    <text evidence="1">Carbohydrate degradation; glycolysis; D-glyceraldehyde 3-phosphate and glycerone phosphate from D-glucose: step 1/4.</text>
</comment>
<name>A0A8K0SPK2_9HYPO</name>
<dbReference type="GO" id="GO:0005829">
    <property type="term" value="C:cytosol"/>
    <property type="evidence" value="ECO:0007669"/>
    <property type="project" value="TreeGrafter"/>
</dbReference>
<dbReference type="PROSITE" id="PS51748">
    <property type="entry name" value="HEXOKINASE_2"/>
    <property type="match status" value="1"/>
</dbReference>
<gene>
    <name evidence="11" type="ORF">B0I35DRAFT_356969</name>
</gene>
<feature type="domain" description="Hexokinase N-terminal" evidence="9">
    <location>
        <begin position="12"/>
        <end position="223"/>
    </location>
</feature>
<evidence type="ECO:0000256" key="1">
    <source>
        <dbReference type="ARBA" id="ARBA00004888"/>
    </source>
</evidence>
<dbReference type="InterPro" id="IPR043129">
    <property type="entry name" value="ATPase_NBD"/>
</dbReference>
<dbReference type="Pfam" id="PF03727">
    <property type="entry name" value="Hexokinase_2"/>
    <property type="match status" value="1"/>
</dbReference>
<dbReference type="GO" id="GO:0001678">
    <property type="term" value="P:intracellular glucose homeostasis"/>
    <property type="evidence" value="ECO:0007669"/>
    <property type="project" value="InterPro"/>
</dbReference>
<dbReference type="InterPro" id="IPR022672">
    <property type="entry name" value="Hexokinase_N"/>
</dbReference>
<evidence type="ECO:0000259" key="9">
    <source>
        <dbReference type="Pfam" id="PF00349"/>
    </source>
</evidence>
<comment type="caution">
    <text evidence="11">The sequence shown here is derived from an EMBL/GenBank/DDBJ whole genome shotgun (WGS) entry which is preliminary data.</text>
</comment>
<dbReference type="UniPathway" id="UPA00109">
    <property type="reaction ID" value="UER00180"/>
</dbReference>
<dbReference type="InterPro" id="IPR001312">
    <property type="entry name" value="Hexokinase"/>
</dbReference>
<feature type="domain" description="Hexokinase C-terminal" evidence="10">
    <location>
        <begin position="233"/>
        <end position="545"/>
    </location>
</feature>
<dbReference type="InterPro" id="IPR022673">
    <property type="entry name" value="Hexokinase_C"/>
</dbReference>
<evidence type="ECO:0000259" key="10">
    <source>
        <dbReference type="Pfam" id="PF03727"/>
    </source>
</evidence>
<protein>
    <recommendedName>
        <fullName evidence="8">Phosphotransferase</fullName>
        <ecNumber evidence="8">2.7.1.-</ecNumber>
    </recommendedName>
</protein>
<keyword evidence="6 8" id="KW-0067">ATP-binding</keyword>
<proteinExistence type="inferred from homology"/>
<dbReference type="GO" id="GO:0008865">
    <property type="term" value="F:fructokinase activity"/>
    <property type="evidence" value="ECO:0007669"/>
    <property type="project" value="TreeGrafter"/>
</dbReference>
<keyword evidence="7 8" id="KW-0324">Glycolysis</keyword>